<evidence type="ECO:0000256" key="4">
    <source>
        <dbReference type="ARBA" id="ARBA00012438"/>
    </source>
</evidence>
<evidence type="ECO:0000256" key="17">
    <source>
        <dbReference type="ARBA" id="ARBA00024827"/>
    </source>
</evidence>
<evidence type="ECO:0000313" key="21">
    <source>
        <dbReference type="EMBL" id="TDE09880.1"/>
    </source>
</evidence>
<keyword evidence="11" id="KW-0547">Nucleotide-binding</keyword>
<evidence type="ECO:0000256" key="16">
    <source>
        <dbReference type="ARBA" id="ARBA00023014"/>
    </source>
</evidence>
<keyword evidence="19" id="KW-1133">Transmembrane helix</keyword>
<reference evidence="21 22" key="1">
    <citation type="submission" date="2019-03" db="EMBL/GenBank/DDBJ databases">
        <title>Draft genome sequences of novel Actinobacteria.</title>
        <authorList>
            <person name="Sahin N."/>
            <person name="Ay H."/>
            <person name="Saygin H."/>
        </authorList>
    </citation>
    <scope>NUCLEOTIDE SEQUENCE [LARGE SCALE GENOMIC DNA]</scope>
    <source>
        <strain evidence="21 22">5K138</strain>
    </source>
</reference>
<comment type="subcellular location">
    <subcellularLocation>
        <location evidence="3">Cytoplasm</location>
    </subcellularLocation>
</comment>
<keyword evidence="13" id="KW-0067">ATP-binding</keyword>
<dbReference type="PIRSF" id="PIRSF037434">
    <property type="entry name" value="STHK_ChrS"/>
    <property type="match status" value="1"/>
</dbReference>
<keyword evidence="6" id="KW-0004">4Fe-4S</keyword>
<keyword evidence="10" id="KW-0479">Metal-binding</keyword>
<keyword evidence="8" id="KW-0597">Phosphoprotein</keyword>
<keyword evidence="9" id="KW-0808">Transferase</keyword>
<evidence type="ECO:0000256" key="6">
    <source>
        <dbReference type="ARBA" id="ARBA00022485"/>
    </source>
</evidence>
<comment type="catalytic activity">
    <reaction evidence="1">
        <text>ATP + protein L-histidine = ADP + protein N-phospho-L-histidine.</text>
        <dbReference type="EC" id="2.7.13.3"/>
    </reaction>
</comment>
<dbReference type="EC" id="2.7.13.3" evidence="4"/>
<sequence>MPTLTRPGRWDHDRWAWALHNLHLVLLGVALVGTVAAFPAGSDRLVVGVATVALAAADIAMRRRGLLNDRRGAVVGYFLAVGAAVSVVTAVFPTFSLVLFGLLPLAFVRLPPPAAAAVAVVAVGGRFLVSPLLHDVARGLGWKHRYHVVVQPGTLNFILETVLLPLLTGLFTAWAVRALRRQNRRRQELVDQLSATRAELADTARLAGRAEERQRLAHELHDTLAQGLAGVVLQLDAAAEHLDSARGAEGATPGRDVKRLLARARETAGLCLADTRRAVEALRPETLDDASFAEAVATVCVRWSEMTGVPVRRSVAGLAGQSHPQAEVVALRVVQEALTNVAKHAAAGAVTVAVEYTTDELRVVVSDDGCGFDPDDPPRPDGHISGGFGVTVMRQRAAAAGGTLLVTSAPGSGTTVTVALPTGKATTTAGENQ</sequence>
<dbReference type="GO" id="GO:0046983">
    <property type="term" value="F:protein dimerization activity"/>
    <property type="evidence" value="ECO:0007669"/>
    <property type="project" value="InterPro"/>
</dbReference>
<proteinExistence type="predicted"/>
<evidence type="ECO:0000256" key="18">
    <source>
        <dbReference type="ARBA" id="ARBA00030800"/>
    </source>
</evidence>
<accession>A0A4R5DD12</accession>
<dbReference type="PANTHER" id="PTHR24421">
    <property type="entry name" value="NITRATE/NITRITE SENSOR PROTEIN NARX-RELATED"/>
    <property type="match status" value="1"/>
</dbReference>
<evidence type="ECO:0000256" key="5">
    <source>
        <dbReference type="ARBA" id="ARBA00017322"/>
    </source>
</evidence>
<dbReference type="InterPro" id="IPR003594">
    <property type="entry name" value="HATPase_dom"/>
</dbReference>
<dbReference type="GO" id="GO:0051539">
    <property type="term" value="F:4 iron, 4 sulfur cluster binding"/>
    <property type="evidence" value="ECO:0007669"/>
    <property type="project" value="UniProtKB-KW"/>
</dbReference>
<evidence type="ECO:0000256" key="7">
    <source>
        <dbReference type="ARBA" id="ARBA00022490"/>
    </source>
</evidence>
<protein>
    <recommendedName>
        <fullName evidence="5">Oxygen sensor histidine kinase NreB</fullName>
        <ecNumber evidence="4">2.7.13.3</ecNumber>
    </recommendedName>
    <alternativeName>
        <fullName evidence="18">Nitrogen regulation protein B</fullName>
    </alternativeName>
</protein>
<dbReference type="InterPro" id="IPR011712">
    <property type="entry name" value="Sig_transdc_His_kin_sub3_dim/P"/>
</dbReference>
<evidence type="ECO:0000256" key="3">
    <source>
        <dbReference type="ARBA" id="ARBA00004496"/>
    </source>
</evidence>
<name>A0A4R5DD12_9ACTN</name>
<organism evidence="21 22">
    <name type="scientific">Jiangella asiatica</name>
    <dbReference type="NCBI Taxonomy" id="2530372"/>
    <lineage>
        <taxon>Bacteria</taxon>
        <taxon>Bacillati</taxon>
        <taxon>Actinomycetota</taxon>
        <taxon>Actinomycetes</taxon>
        <taxon>Jiangellales</taxon>
        <taxon>Jiangellaceae</taxon>
        <taxon>Jiangella</taxon>
    </lineage>
</organism>
<evidence type="ECO:0000256" key="2">
    <source>
        <dbReference type="ARBA" id="ARBA00001966"/>
    </source>
</evidence>
<keyword evidence="22" id="KW-1185">Reference proteome</keyword>
<evidence type="ECO:0000256" key="15">
    <source>
        <dbReference type="ARBA" id="ARBA00023012"/>
    </source>
</evidence>
<dbReference type="GO" id="GO:0000155">
    <property type="term" value="F:phosphorelay sensor kinase activity"/>
    <property type="evidence" value="ECO:0007669"/>
    <property type="project" value="InterPro"/>
</dbReference>
<keyword evidence="12 21" id="KW-0418">Kinase</keyword>
<feature type="transmembrane region" description="Helical" evidence="19">
    <location>
        <begin position="114"/>
        <end position="134"/>
    </location>
</feature>
<dbReference type="EMBL" id="SMKZ01000016">
    <property type="protein sequence ID" value="TDE09880.1"/>
    <property type="molecule type" value="Genomic_DNA"/>
</dbReference>
<dbReference type="InterPro" id="IPR005467">
    <property type="entry name" value="His_kinase_dom"/>
</dbReference>
<dbReference type="PROSITE" id="PS50109">
    <property type="entry name" value="HIS_KIN"/>
    <property type="match status" value="1"/>
</dbReference>
<gene>
    <name evidence="21" type="ORF">E1269_12960</name>
</gene>
<evidence type="ECO:0000259" key="20">
    <source>
        <dbReference type="PROSITE" id="PS50109"/>
    </source>
</evidence>
<feature type="domain" description="Histidine kinase" evidence="20">
    <location>
        <begin position="332"/>
        <end position="424"/>
    </location>
</feature>
<comment type="caution">
    <text evidence="21">The sequence shown here is derived from an EMBL/GenBank/DDBJ whole genome shotgun (WGS) entry which is preliminary data.</text>
</comment>
<comment type="function">
    <text evidence="17">Member of the two-component regulatory system NreB/NreC involved in the control of dissimilatory nitrate/nitrite reduction in response to oxygen. NreB functions as a direct oxygen sensor histidine kinase which is autophosphorylated, in the absence of oxygen, probably at the conserved histidine residue, and transfers its phosphate group probably to a conserved aspartate residue of NreC. NreB/NreC activates the expression of the nitrate (narGHJI) and nitrite (nir) reductase operons, as well as the putative nitrate transporter gene narT.</text>
</comment>
<dbReference type="AlphaFoldDB" id="A0A4R5DD12"/>
<dbReference type="GO" id="GO:0016020">
    <property type="term" value="C:membrane"/>
    <property type="evidence" value="ECO:0007669"/>
    <property type="project" value="InterPro"/>
</dbReference>
<keyword evidence="15" id="KW-0902">Two-component regulatory system</keyword>
<dbReference type="InterPro" id="IPR050482">
    <property type="entry name" value="Sensor_HK_TwoCompSys"/>
</dbReference>
<dbReference type="GO" id="GO:0005524">
    <property type="term" value="F:ATP binding"/>
    <property type="evidence" value="ECO:0007669"/>
    <property type="project" value="UniProtKB-KW"/>
</dbReference>
<dbReference type="SMART" id="SM00387">
    <property type="entry name" value="HATPase_c"/>
    <property type="match status" value="1"/>
</dbReference>
<evidence type="ECO:0000256" key="13">
    <source>
        <dbReference type="ARBA" id="ARBA00022840"/>
    </source>
</evidence>
<feature type="transmembrane region" description="Helical" evidence="19">
    <location>
        <begin position="15"/>
        <end position="38"/>
    </location>
</feature>
<evidence type="ECO:0000256" key="9">
    <source>
        <dbReference type="ARBA" id="ARBA00022679"/>
    </source>
</evidence>
<dbReference type="InterPro" id="IPR004358">
    <property type="entry name" value="Sig_transdc_His_kin-like_C"/>
</dbReference>
<evidence type="ECO:0000256" key="11">
    <source>
        <dbReference type="ARBA" id="ARBA00022741"/>
    </source>
</evidence>
<dbReference type="Gene3D" id="1.20.5.1930">
    <property type="match status" value="1"/>
</dbReference>
<feature type="transmembrane region" description="Helical" evidence="19">
    <location>
        <begin position="154"/>
        <end position="176"/>
    </location>
</feature>
<dbReference type="GO" id="GO:0046872">
    <property type="term" value="F:metal ion binding"/>
    <property type="evidence" value="ECO:0007669"/>
    <property type="project" value="UniProtKB-KW"/>
</dbReference>
<dbReference type="OrthoDB" id="144293at2"/>
<keyword evidence="19" id="KW-0472">Membrane</keyword>
<keyword evidence="19" id="KW-0812">Transmembrane</keyword>
<dbReference type="PRINTS" id="PR00344">
    <property type="entry name" value="BCTRLSENSOR"/>
</dbReference>
<keyword evidence="14" id="KW-0408">Iron</keyword>
<dbReference type="GO" id="GO:0005737">
    <property type="term" value="C:cytoplasm"/>
    <property type="evidence" value="ECO:0007669"/>
    <property type="project" value="UniProtKB-SubCell"/>
</dbReference>
<feature type="transmembrane region" description="Helical" evidence="19">
    <location>
        <begin position="74"/>
        <end position="102"/>
    </location>
</feature>
<evidence type="ECO:0000313" key="22">
    <source>
        <dbReference type="Proteomes" id="UP000294739"/>
    </source>
</evidence>
<dbReference type="PANTHER" id="PTHR24421:SF10">
    <property type="entry name" value="NITRATE_NITRITE SENSOR PROTEIN NARQ"/>
    <property type="match status" value="1"/>
</dbReference>
<comment type="cofactor">
    <cofactor evidence="2">
        <name>[4Fe-4S] cluster</name>
        <dbReference type="ChEBI" id="CHEBI:49883"/>
    </cofactor>
</comment>
<evidence type="ECO:0000256" key="12">
    <source>
        <dbReference type="ARBA" id="ARBA00022777"/>
    </source>
</evidence>
<dbReference type="Pfam" id="PF07730">
    <property type="entry name" value="HisKA_3"/>
    <property type="match status" value="1"/>
</dbReference>
<dbReference type="Proteomes" id="UP000294739">
    <property type="component" value="Unassembled WGS sequence"/>
</dbReference>
<dbReference type="CDD" id="cd16917">
    <property type="entry name" value="HATPase_UhpB-NarQ-NarX-like"/>
    <property type="match status" value="1"/>
</dbReference>
<evidence type="ECO:0000256" key="19">
    <source>
        <dbReference type="SAM" id="Phobius"/>
    </source>
</evidence>
<evidence type="ECO:0000256" key="1">
    <source>
        <dbReference type="ARBA" id="ARBA00000085"/>
    </source>
</evidence>
<dbReference type="InterPro" id="IPR017205">
    <property type="entry name" value="Sig_transdc_His_kinase_ChrS"/>
</dbReference>
<dbReference type="InParanoid" id="A0A4R5DD12"/>
<dbReference type="Pfam" id="PF02518">
    <property type="entry name" value="HATPase_c"/>
    <property type="match status" value="1"/>
</dbReference>
<dbReference type="Gene3D" id="3.30.565.10">
    <property type="entry name" value="Histidine kinase-like ATPase, C-terminal domain"/>
    <property type="match status" value="1"/>
</dbReference>
<keyword evidence="16" id="KW-0411">Iron-sulfur</keyword>
<evidence type="ECO:0000256" key="14">
    <source>
        <dbReference type="ARBA" id="ARBA00023004"/>
    </source>
</evidence>
<dbReference type="InterPro" id="IPR036890">
    <property type="entry name" value="HATPase_C_sf"/>
</dbReference>
<keyword evidence="7" id="KW-0963">Cytoplasm</keyword>
<feature type="transmembrane region" description="Helical" evidence="19">
    <location>
        <begin position="45"/>
        <end position="62"/>
    </location>
</feature>
<evidence type="ECO:0000256" key="8">
    <source>
        <dbReference type="ARBA" id="ARBA00022553"/>
    </source>
</evidence>
<dbReference type="SUPFAM" id="SSF55874">
    <property type="entry name" value="ATPase domain of HSP90 chaperone/DNA topoisomerase II/histidine kinase"/>
    <property type="match status" value="1"/>
</dbReference>
<evidence type="ECO:0000256" key="10">
    <source>
        <dbReference type="ARBA" id="ARBA00022723"/>
    </source>
</evidence>
<dbReference type="RefSeq" id="WP_131895080.1">
    <property type="nucleotide sequence ID" value="NZ_SMKZ01000016.1"/>
</dbReference>